<feature type="chain" id="PRO_5022941319" description="TPM domain-containing protein" evidence="3">
    <location>
        <begin position="29"/>
        <end position="255"/>
    </location>
</feature>
<accession>A0A5C4JKN1</accession>
<evidence type="ECO:0000313" key="5">
    <source>
        <dbReference type="Proteomes" id="UP000309174"/>
    </source>
</evidence>
<proteinExistence type="predicted"/>
<comment type="caution">
    <text evidence="4">The sequence shown here is derived from an EMBL/GenBank/DDBJ whole genome shotgun (WGS) entry which is preliminary data.</text>
</comment>
<keyword evidence="5" id="KW-1185">Reference proteome</keyword>
<dbReference type="EMBL" id="VCKW01000001">
    <property type="protein sequence ID" value="TMR07511.1"/>
    <property type="molecule type" value="Genomic_DNA"/>
</dbReference>
<keyword evidence="3" id="KW-0732">Signal</keyword>
<name>A0A5C4JKN1_9ACTN</name>
<feature type="compositionally biased region" description="Basic residues" evidence="1">
    <location>
        <begin position="241"/>
        <end position="255"/>
    </location>
</feature>
<evidence type="ECO:0008006" key="6">
    <source>
        <dbReference type="Google" id="ProtNLM"/>
    </source>
</evidence>
<gene>
    <name evidence="4" type="ORF">ETD83_00605</name>
</gene>
<keyword evidence="2" id="KW-0472">Membrane</keyword>
<sequence>MRPGRLFLLALSGALTCMFTGLAGPAAAAPLERADQPSRADHLAAALRRDPVYVTDHAPRSLPPDAAARIRASVARLGVPAYVAVTPTVGLGEENPADSLAALLRDRLGKDGVYIVVDPSGGHGEARQFGGSRRLPVDDAWWAAKFELPHDVSAPDMVGRFVDVALSGRARERRDHPRPRPESATRKALNADDEADRRADHVEMAAFGGGAALSGLPLLGLLVVRRVRRGKRSQGNGSQGRGRRKGKRGRGRGRT</sequence>
<protein>
    <recommendedName>
        <fullName evidence="6">TPM domain-containing protein</fullName>
    </recommendedName>
</protein>
<feature type="transmembrane region" description="Helical" evidence="2">
    <location>
        <begin position="204"/>
        <end position="224"/>
    </location>
</feature>
<reference evidence="4 5" key="1">
    <citation type="submission" date="2019-05" db="EMBL/GenBank/DDBJ databases">
        <title>Draft genome sequence of Actinomadura sp. 14C53.</title>
        <authorList>
            <person name="Saricaoglu S."/>
            <person name="Isik K."/>
        </authorList>
    </citation>
    <scope>NUCLEOTIDE SEQUENCE [LARGE SCALE GENOMIC DNA]</scope>
    <source>
        <strain evidence="4 5">14C53</strain>
    </source>
</reference>
<evidence type="ECO:0000256" key="3">
    <source>
        <dbReference type="SAM" id="SignalP"/>
    </source>
</evidence>
<feature type="region of interest" description="Disordered" evidence="1">
    <location>
        <begin position="229"/>
        <end position="255"/>
    </location>
</feature>
<dbReference type="Proteomes" id="UP000309174">
    <property type="component" value="Unassembled WGS sequence"/>
</dbReference>
<dbReference type="RefSeq" id="WP_138643042.1">
    <property type="nucleotide sequence ID" value="NZ_VCKW01000001.1"/>
</dbReference>
<feature type="compositionally biased region" description="Basic and acidic residues" evidence="1">
    <location>
        <begin position="169"/>
        <end position="185"/>
    </location>
</feature>
<evidence type="ECO:0000313" key="4">
    <source>
        <dbReference type="EMBL" id="TMR07511.1"/>
    </source>
</evidence>
<feature type="signal peptide" evidence="3">
    <location>
        <begin position="1"/>
        <end position="28"/>
    </location>
</feature>
<feature type="region of interest" description="Disordered" evidence="1">
    <location>
        <begin position="169"/>
        <end position="195"/>
    </location>
</feature>
<evidence type="ECO:0000256" key="1">
    <source>
        <dbReference type="SAM" id="MobiDB-lite"/>
    </source>
</evidence>
<keyword evidence="2" id="KW-1133">Transmembrane helix</keyword>
<organism evidence="4 5">
    <name type="scientific">Actinomadura soli</name>
    <dbReference type="NCBI Taxonomy" id="2508997"/>
    <lineage>
        <taxon>Bacteria</taxon>
        <taxon>Bacillati</taxon>
        <taxon>Actinomycetota</taxon>
        <taxon>Actinomycetes</taxon>
        <taxon>Streptosporangiales</taxon>
        <taxon>Thermomonosporaceae</taxon>
        <taxon>Actinomadura</taxon>
    </lineage>
</organism>
<dbReference type="OrthoDB" id="3425696at2"/>
<evidence type="ECO:0000256" key="2">
    <source>
        <dbReference type="SAM" id="Phobius"/>
    </source>
</evidence>
<dbReference type="AlphaFoldDB" id="A0A5C4JKN1"/>
<keyword evidence="2" id="KW-0812">Transmembrane</keyword>